<evidence type="ECO:0000313" key="2">
    <source>
        <dbReference type="Proteomes" id="UP000799755"/>
    </source>
</evidence>
<reference evidence="1" key="1">
    <citation type="journal article" date="2020" name="Stud. Mycol.">
        <title>101 Dothideomycetes genomes: a test case for predicting lifestyles and emergence of pathogens.</title>
        <authorList>
            <person name="Haridas S."/>
            <person name="Albert R."/>
            <person name="Binder M."/>
            <person name="Bloem J."/>
            <person name="Labutti K."/>
            <person name="Salamov A."/>
            <person name="Andreopoulos B."/>
            <person name="Baker S."/>
            <person name="Barry K."/>
            <person name="Bills G."/>
            <person name="Bluhm B."/>
            <person name="Cannon C."/>
            <person name="Castanera R."/>
            <person name="Culley D."/>
            <person name="Daum C."/>
            <person name="Ezra D."/>
            <person name="Gonzalez J."/>
            <person name="Henrissat B."/>
            <person name="Kuo A."/>
            <person name="Liang C."/>
            <person name="Lipzen A."/>
            <person name="Lutzoni F."/>
            <person name="Magnuson J."/>
            <person name="Mondo S."/>
            <person name="Nolan M."/>
            <person name="Ohm R."/>
            <person name="Pangilinan J."/>
            <person name="Park H.-J."/>
            <person name="Ramirez L."/>
            <person name="Alfaro M."/>
            <person name="Sun H."/>
            <person name="Tritt A."/>
            <person name="Yoshinaga Y."/>
            <person name="Zwiers L.-H."/>
            <person name="Turgeon B."/>
            <person name="Goodwin S."/>
            <person name="Spatafora J."/>
            <person name="Crous P."/>
            <person name="Grigoriev I."/>
        </authorList>
    </citation>
    <scope>NUCLEOTIDE SEQUENCE</scope>
    <source>
        <strain evidence="1">ATCC 200398</strain>
    </source>
</reference>
<evidence type="ECO:0000313" key="1">
    <source>
        <dbReference type="EMBL" id="KAF2473459.1"/>
    </source>
</evidence>
<dbReference type="Proteomes" id="UP000799755">
    <property type="component" value="Unassembled WGS sequence"/>
</dbReference>
<accession>A0ACB6R2I0</accession>
<name>A0ACB6R2I0_9PLEO</name>
<protein>
    <submittedName>
        <fullName evidence="1">Uncharacterized protein</fullName>
    </submittedName>
</protein>
<keyword evidence="2" id="KW-1185">Reference proteome</keyword>
<proteinExistence type="predicted"/>
<organism evidence="1 2">
    <name type="scientific">Lindgomyces ingoldianus</name>
    <dbReference type="NCBI Taxonomy" id="673940"/>
    <lineage>
        <taxon>Eukaryota</taxon>
        <taxon>Fungi</taxon>
        <taxon>Dikarya</taxon>
        <taxon>Ascomycota</taxon>
        <taxon>Pezizomycotina</taxon>
        <taxon>Dothideomycetes</taxon>
        <taxon>Pleosporomycetidae</taxon>
        <taxon>Pleosporales</taxon>
        <taxon>Lindgomycetaceae</taxon>
        <taxon>Lindgomyces</taxon>
    </lineage>
</organism>
<sequence length="464" mass="51206">MKISLLLGTNVNEVLRWMNQCGTFALAHFFEEDYWNLMQPALVLNLSAFALPKNARNPRYLCMDMGSHPLFTMNLGLVSYLDPLKSRETSDQVARIQTEIRHHTLENRMTSCQNGMMKQWGYQGLACEFQITSPNFLQPSRVPPSFETASQYSHLSPPVRPLCQGLSTPASGVLRLIRGRNPSGFKVGLFFFVAKPTSGRTLIRLLALVHDGENETIPCTLRQHRIDSILSQTTSLLFETLFLSAATDNALPQGYCFCLCSRNGLCFSWYAYGPCTFSHTPVKVALRDDAFSNFASGKGSQTFGNAGVACTVGTRIEILVGMMMANVINLVVHFEPGATSCDMHGRRPDGSVVDDREPISLEPVKYLYWQPHRNSASTLPPSSIIFVPKAKVIAGTKGGKGMTNAQPPDGETPAIEFPAITILVQPIAVMFSIYEFPLSFPSCSFTLLGQTHSILIKGTFSTRL</sequence>
<dbReference type="EMBL" id="MU003500">
    <property type="protein sequence ID" value="KAF2473459.1"/>
    <property type="molecule type" value="Genomic_DNA"/>
</dbReference>
<gene>
    <name evidence="1" type="ORF">BDR25DRAFT_352882</name>
</gene>
<comment type="caution">
    <text evidence="1">The sequence shown here is derived from an EMBL/GenBank/DDBJ whole genome shotgun (WGS) entry which is preliminary data.</text>
</comment>